<keyword evidence="3" id="KW-1185">Reference proteome</keyword>
<reference evidence="2 3" key="1">
    <citation type="submission" date="2020-03" db="EMBL/GenBank/DDBJ databases">
        <title>WGS of the type strain of Planosporangium spp.</title>
        <authorList>
            <person name="Thawai C."/>
        </authorList>
    </citation>
    <scope>NUCLEOTIDE SEQUENCE [LARGE SCALE GENOMIC DNA]</scope>
    <source>
        <strain evidence="2 3">TBRC 5610</strain>
    </source>
</reference>
<feature type="compositionally biased region" description="Polar residues" evidence="1">
    <location>
        <begin position="242"/>
        <end position="253"/>
    </location>
</feature>
<feature type="region of interest" description="Disordered" evidence="1">
    <location>
        <begin position="1"/>
        <end position="25"/>
    </location>
</feature>
<evidence type="ECO:0000313" key="3">
    <source>
        <dbReference type="Proteomes" id="UP000722989"/>
    </source>
</evidence>
<feature type="compositionally biased region" description="Polar residues" evidence="1">
    <location>
        <begin position="264"/>
        <end position="280"/>
    </location>
</feature>
<feature type="compositionally biased region" description="Low complexity" evidence="1">
    <location>
        <begin position="163"/>
        <end position="173"/>
    </location>
</feature>
<accession>A0ABX0XU02</accession>
<evidence type="ECO:0000256" key="1">
    <source>
        <dbReference type="SAM" id="MobiDB-lite"/>
    </source>
</evidence>
<evidence type="ECO:0000313" key="2">
    <source>
        <dbReference type="EMBL" id="NJC69478.1"/>
    </source>
</evidence>
<feature type="region of interest" description="Disordered" evidence="1">
    <location>
        <begin position="163"/>
        <end position="291"/>
    </location>
</feature>
<comment type="caution">
    <text evidence="2">The sequence shown here is derived from an EMBL/GenBank/DDBJ whole genome shotgun (WGS) entry which is preliminary data.</text>
</comment>
<sequence length="291" mass="29906">MDDAQTGARAPASTSPVRQTVGEATDAATQAAGNVTDTAADQARQVAGEVSDQARGVAAELRDQVGGQVRTQNDRLVDGIRRMADELDGMVGDGDSSPARTVVSRVAQGSRQMADYLADRGPEGVLDEVQDFARRRPGAFLATALVSGFVIGRLGKGVFGATTETSTTRTTPTTPMPHRDTMVPDIPRMRSEPAYPTAGYPTSAVEPGHPNGTGTAGPTGVGTASTPMVASETDYPPPASESGATTEYRSTGTGRPMPMPESVGASTSFERGVASGSTGAQRDDATLDGMS</sequence>
<gene>
    <name evidence="2" type="ORF">HC031_07055</name>
</gene>
<protein>
    <recommendedName>
        <fullName evidence="4">DUF3618 domain-containing protein</fullName>
    </recommendedName>
</protein>
<dbReference type="Proteomes" id="UP000722989">
    <property type="component" value="Unassembled WGS sequence"/>
</dbReference>
<organism evidence="2 3">
    <name type="scientific">Planosporangium thailandense</name>
    <dbReference type="NCBI Taxonomy" id="765197"/>
    <lineage>
        <taxon>Bacteria</taxon>
        <taxon>Bacillati</taxon>
        <taxon>Actinomycetota</taxon>
        <taxon>Actinomycetes</taxon>
        <taxon>Micromonosporales</taxon>
        <taxon>Micromonosporaceae</taxon>
        <taxon>Planosporangium</taxon>
    </lineage>
</organism>
<proteinExistence type="predicted"/>
<dbReference type="EMBL" id="JAATVY010000003">
    <property type="protein sequence ID" value="NJC69478.1"/>
    <property type="molecule type" value="Genomic_DNA"/>
</dbReference>
<name>A0ABX0XU02_9ACTN</name>
<dbReference type="RefSeq" id="WP_167924338.1">
    <property type="nucleotide sequence ID" value="NZ_JAATVY010000003.1"/>
</dbReference>
<evidence type="ECO:0008006" key="4">
    <source>
        <dbReference type="Google" id="ProtNLM"/>
    </source>
</evidence>
<feature type="compositionally biased region" description="Basic and acidic residues" evidence="1">
    <location>
        <begin position="177"/>
        <end position="191"/>
    </location>
</feature>